<accession>A0A645IJG4</accession>
<dbReference type="EMBL" id="VSSQ01110788">
    <property type="protein sequence ID" value="MPN48454.1"/>
    <property type="molecule type" value="Genomic_DNA"/>
</dbReference>
<gene>
    <name evidence="1" type="ORF">SDC9_196061</name>
</gene>
<organism evidence="1">
    <name type="scientific">bioreactor metagenome</name>
    <dbReference type="NCBI Taxonomy" id="1076179"/>
    <lineage>
        <taxon>unclassified sequences</taxon>
        <taxon>metagenomes</taxon>
        <taxon>ecological metagenomes</taxon>
    </lineage>
</organism>
<reference evidence="1" key="1">
    <citation type="submission" date="2019-08" db="EMBL/GenBank/DDBJ databases">
        <authorList>
            <person name="Kucharzyk K."/>
            <person name="Murdoch R.W."/>
            <person name="Higgins S."/>
            <person name="Loffler F."/>
        </authorList>
    </citation>
    <scope>NUCLEOTIDE SEQUENCE</scope>
</reference>
<comment type="caution">
    <text evidence="1">The sequence shown here is derived from an EMBL/GenBank/DDBJ whole genome shotgun (WGS) entry which is preliminary data.</text>
</comment>
<protein>
    <submittedName>
        <fullName evidence="1">Uncharacterized protein</fullName>
    </submittedName>
</protein>
<proteinExistence type="predicted"/>
<evidence type="ECO:0000313" key="1">
    <source>
        <dbReference type="EMBL" id="MPN48454.1"/>
    </source>
</evidence>
<dbReference type="AlphaFoldDB" id="A0A645IJG4"/>
<name>A0A645IJG4_9ZZZZ</name>
<sequence length="159" mass="18186">MMNVIGAQSEEGKKTVFIRWIRRIVRQNMRPFPGKFFIGFQASGTFDGGFERIFQEGQRIDRIGKMEIHQFRILADPQMIELFLFFPLEITGEEDGDFPQNWIENRLEERFIAGVKKVLVKNHAPIRAASLTETVTSAGDLFPARPAAQWKKRSAGLSA</sequence>